<dbReference type="AlphaFoldDB" id="A0AAN9EES9"/>
<gene>
    <name evidence="2" type="ORF">RIF29_29064</name>
</gene>
<feature type="region of interest" description="Disordered" evidence="1">
    <location>
        <begin position="1"/>
        <end position="92"/>
    </location>
</feature>
<comment type="caution">
    <text evidence="2">The sequence shown here is derived from an EMBL/GenBank/DDBJ whole genome shotgun (WGS) entry which is preliminary data.</text>
</comment>
<evidence type="ECO:0000313" key="2">
    <source>
        <dbReference type="EMBL" id="KAK7255649.1"/>
    </source>
</evidence>
<evidence type="ECO:0000256" key="1">
    <source>
        <dbReference type="SAM" id="MobiDB-lite"/>
    </source>
</evidence>
<keyword evidence="3" id="KW-1185">Reference proteome</keyword>
<dbReference type="Proteomes" id="UP001372338">
    <property type="component" value="Unassembled WGS sequence"/>
</dbReference>
<proteinExistence type="predicted"/>
<evidence type="ECO:0000313" key="3">
    <source>
        <dbReference type="Proteomes" id="UP001372338"/>
    </source>
</evidence>
<dbReference type="EMBL" id="JAYWIO010000006">
    <property type="protein sequence ID" value="KAK7255649.1"/>
    <property type="molecule type" value="Genomic_DNA"/>
</dbReference>
<protein>
    <submittedName>
        <fullName evidence="2">Uncharacterized protein</fullName>
    </submittedName>
</protein>
<feature type="compositionally biased region" description="Low complexity" evidence="1">
    <location>
        <begin position="1"/>
        <end position="13"/>
    </location>
</feature>
<organism evidence="2 3">
    <name type="scientific">Crotalaria pallida</name>
    <name type="common">Smooth rattlebox</name>
    <name type="synonym">Crotalaria striata</name>
    <dbReference type="NCBI Taxonomy" id="3830"/>
    <lineage>
        <taxon>Eukaryota</taxon>
        <taxon>Viridiplantae</taxon>
        <taxon>Streptophyta</taxon>
        <taxon>Embryophyta</taxon>
        <taxon>Tracheophyta</taxon>
        <taxon>Spermatophyta</taxon>
        <taxon>Magnoliopsida</taxon>
        <taxon>eudicotyledons</taxon>
        <taxon>Gunneridae</taxon>
        <taxon>Pentapetalae</taxon>
        <taxon>rosids</taxon>
        <taxon>fabids</taxon>
        <taxon>Fabales</taxon>
        <taxon>Fabaceae</taxon>
        <taxon>Papilionoideae</taxon>
        <taxon>50 kb inversion clade</taxon>
        <taxon>genistoids sensu lato</taxon>
        <taxon>core genistoids</taxon>
        <taxon>Crotalarieae</taxon>
        <taxon>Crotalaria</taxon>
    </lineage>
</organism>
<accession>A0AAN9EES9</accession>
<sequence length="92" mass="9815">MIDLNNNQVESSSGGNGGNGASKVDHEAPIGPWVVVQKGRGRNPKGLEREARGKNVVEREARITGENKSKKGQSSTRRQGGSRFEALQADDG</sequence>
<reference evidence="2 3" key="1">
    <citation type="submission" date="2024-01" db="EMBL/GenBank/DDBJ databases">
        <title>The genomes of 5 underutilized Papilionoideae crops provide insights into root nodulation and disease resistanc.</title>
        <authorList>
            <person name="Yuan L."/>
        </authorList>
    </citation>
    <scope>NUCLEOTIDE SEQUENCE [LARGE SCALE GENOMIC DNA]</scope>
    <source>
        <strain evidence="2">ZHUSHIDOU_FW_LH</strain>
        <tissue evidence="2">Leaf</tissue>
    </source>
</reference>
<feature type="compositionally biased region" description="Basic and acidic residues" evidence="1">
    <location>
        <begin position="45"/>
        <end position="69"/>
    </location>
</feature>
<name>A0AAN9EES9_CROPI</name>